<evidence type="ECO:0000256" key="2">
    <source>
        <dbReference type="SAM" id="SignalP"/>
    </source>
</evidence>
<keyword evidence="4" id="KW-1185">Reference proteome</keyword>
<dbReference type="Proteomes" id="UP000279259">
    <property type="component" value="Unassembled WGS sequence"/>
</dbReference>
<organism evidence="3 4">
    <name type="scientific">Saitozyma podzolica</name>
    <dbReference type="NCBI Taxonomy" id="1890683"/>
    <lineage>
        <taxon>Eukaryota</taxon>
        <taxon>Fungi</taxon>
        <taxon>Dikarya</taxon>
        <taxon>Basidiomycota</taxon>
        <taxon>Agaricomycotina</taxon>
        <taxon>Tremellomycetes</taxon>
        <taxon>Tremellales</taxon>
        <taxon>Trimorphomycetaceae</taxon>
        <taxon>Saitozyma</taxon>
    </lineage>
</organism>
<feature type="chain" id="PRO_5018972171" evidence="2">
    <location>
        <begin position="31"/>
        <end position="186"/>
    </location>
</feature>
<keyword evidence="1" id="KW-1133">Transmembrane helix</keyword>
<dbReference type="EMBL" id="RSCD01000015">
    <property type="protein sequence ID" value="RSH88950.1"/>
    <property type="molecule type" value="Genomic_DNA"/>
</dbReference>
<dbReference type="OrthoDB" id="2594921at2759"/>
<reference evidence="3 4" key="1">
    <citation type="submission" date="2018-11" db="EMBL/GenBank/DDBJ databases">
        <title>Genome sequence of Saitozyma podzolica DSM 27192.</title>
        <authorList>
            <person name="Aliyu H."/>
            <person name="Gorte O."/>
            <person name="Ochsenreither K."/>
        </authorList>
    </citation>
    <scope>NUCLEOTIDE SEQUENCE [LARGE SCALE GENOMIC DNA]</scope>
    <source>
        <strain evidence="3 4">DSM 27192</strain>
    </source>
</reference>
<keyword evidence="1" id="KW-0472">Membrane</keyword>
<name>A0A427YCU4_9TREE</name>
<dbReference type="PROSITE" id="PS51257">
    <property type="entry name" value="PROKAR_LIPOPROTEIN"/>
    <property type="match status" value="1"/>
</dbReference>
<feature type="signal peptide" evidence="2">
    <location>
        <begin position="1"/>
        <end position="30"/>
    </location>
</feature>
<evidence type="ECO:0000313" key="4">
    <source>
        <dbReference type="Proteomes" id="UP000279259"/>
    </source>
</evidence>
<keyword evidence="1" id="KW-0812">Transmembrane</keyword>
<proteinExistence type="predicted"/>
<protein>
    <submittedName>
        <fullName evidence="3">Uncharacterized protein</fullName>
    </submittedName>
</protein>
<sequence>MSMSMSRPSSFSSLLFLALCACALLGQCLAATTDQQCLDACSDYSISIGHCRDVYGNEPEYQNYTDANAFVACLCTGAENDGASFGNASIQASVGICESCASTPEKIKEDLSALLSLCTIQLQNGSAADALSFRPQSYKTAESPDVASIVDTTSGSVRRLHAATIWVQVGVATVISAVVVTLGLGL</sequence>
<evidence type="ECO:0000313" key="3">
    <source>
        <dbReference type="EMBL" id="RSH88950.1"/>
    </source>
</evidence>
<accession>A0A427YCU4</accession>
<evidence type="ECO:0000256" key="1">
    <source>
        <dbReference type="SAM" id="Phobius"/>
    </source>
</evidence>
<feature type="transmembrane region" description="Helical" evidence="1">
    <location>
        <begin position="165"/>
        <end position="185"/>
    </location>
</feature>
<dbReference type="AlphaFoldDB" id="A0A427YCU4"/>
<comment type="caution">
    <text evidence="3">The sequence shown here is derived from an EMBL/GenBank/DDBJ whole genome shotgun (WGS) entry which is preliminary data.</text>
</comment>
<gene>
    <name evidence="3" type="ORF">EHS25_002612</name>
</gene>
<keyword evidence="2" id="KW-0732">Signal</keyword>